<keyword evidence="2" id="KW-1185">Reference proteome</keyword>
<dbReference type="Gene3D" id="3.10.10.10">
    <property type="entry name" value="HIV Type 1 Reverse Transcriptase, subunit A, domain 1"/>
    <property type="match status" value="1"/>
</dbReference>
<gene>
    <name evidence="1" type="ORF">MAR_036573</name>
</gene>
<dbReference type="InterPro" id="IPR043128">
    <property type="entry name" value="Rev_trsase/Diguanyl_cyclase"/>
</dbReference>
<sequence>EELERFERCNIIERVSNKPATGEYISNIFTRPKKDGRIRIILNLKQFNDHMQHIHFKMETLQTAINLCYFGSVDLSEAYYSIPINEQNRKYFRFWYAGQKFQFKVQQDQHKSVSGIYATYGTEHMRGTTQQLLITTQKPFRAATRDTVSRWIKTVLTKAKVGEQYKPHSVRAASTSAAKYKGVTLNTTIKTAGWSNDTMFARFYNKPIGQKQKTV</sequence>
<protein>
    <submittedName>
        <fullName evidence="1">Uncharacterized protein</fullName>
    </submittedName>
</protein>
<name>A0ABY7FNK0_MYAAR</name>
<evidence type="ECO:0000313" key="1">
    <source>
        <dbReference type="EMBL" id="WAR22904.1"/>
    </source>
</evidence>
<dbReference type="InterPro" id="IPR011010">
    <property type="entry name" value="DNA_brk_join_enz"/>
</dbReference>
<organism evidence="1 2">
    <name type="scientific">Mya arenaria</name>
    <name type="common">Soft-shell clam</name>
    <dbReference type="NCBI Taxonomy" id="6604"/>
    <lineage>
        <taxon>Eukaryota</taxon>
        <taxon>Metazoa</taxon>
        <taxon>Spiralia</taxon>
        <taxon>Lophotrochozoa</taxon>
        <taxon>Mollusca</taxon>
        <taxon>Bivalvia</taxon>
        <taxon>Autobranchia</taxon>
        <taxon>Heteroconchia</taxon>
        <taxon>Euheterodonta</taxon>
        <taxon>Imparidentia</taxon>
        <taxon>Neoheterodontei</taxon>
        <taxon>Myida</taxon>
        <taxon>Myoidea</taxon>
        <taxon>Myidae</taxon>
        <taxon>Mya</taxon>
    </lineage>
</organism>
<accession>A0ABY7FNK0</accession>
<dbReference type="Gene3D" id="3.30.70.270">
    <property type="match status" value="1"/>
</dbReference>
<dbReference type="Proteomes" id="UP001164746">
    <property type="component" value="Chromosome 13"/>
</dbReference>
<proteinExistence type="predicted"/>
<dbReference type="SUPFAM" id="SSF56672">
    <property type="entry name" value="DNA/RNA polymerases"/>
    <property type="match status" value="1"/>
</dbReference>
<dbReference type="EMBL" id="CP111024">
    <property type="protein sequence ID" value="WAR22904.1"/>
    <property type="molecule type" value="Genomic_DNA"/>
</dbReference>
<dbReference type="SUPFAM" id="SSF56349">
    <property type="entry name" value="DNA breaking-rejoining enzymes"/>
    <property type="match status" value="1"/>
</dbReference>
<feature type="non-terminal residue" evidence="1">
    <location>
        <position position="1"/>
    </location>
</feature>
<dbReference type="PANTHER" id="PTHR35617:SF3">
    <property type="entry name" value="CORE-BINDING (CB) DOMAIN-CONTAINING PROTEIN"/>
    <property type="match status" value="1"/>
</dbReference>
<evidence type="ECO:0000313" key="2">
    <source>
        <dbReference type="Proteomes" id="UP001164746"/>
    </source>
</evidence>
<reference evidence="1" key="1">
    <citation type="submission" date="2022-11" db="EMBL/GenBank/DDBJ databases">
        <title>Centuries of genome instability and evolution in soft-shell clam transmissible cancer (bioRxiv).</title>
        <authorList>
            <person name="Hart S.F.M."/>
            <person name="Yonemitsu M.A."/>
            <person name="Giersch R.M."/>
            <person name="Beal B.F."/>
            <person name="Arriagada G."/>
            <person name="Davis B.W."/>
            <person name="Ostrander E.A."/>
            <person name="Goff S.P."/>
            <person name="Metzger M.J."/>
        </authorList>
    </citation>
    <scope>NUCLEOTIDE SEQUENCE</scope>
    <source>
        <strain evidence="1">MELC-2E11</strain>
        <tissue evidence="1">Siphon/mantle</tissue>
    </source>
</reference>
<dbReference type="InterPro" id="IPR043502">
    <property type="entry name" value="DNA/RNA_pol_sf"/>
</dbReference>
<dbReference type="PANTHER" id="PTHR35617">
    <property type="entry name" value="PHAGE_INTEGRASE DOMAIN-CONTAINING PROTEIN"/>
    <property type="match status" value="1"/>
</dbReference>